<evidence type="ECO:0000256" key="2">
    <source>
        <dbReference type="ARBA" id="ARBA00022737"/>
    </source>
</evidence>
<dbReference type="EMBL" id="KI517426">
    <property type="protein sequence ID" value="ESQ46117.1"/>
    <property type="molecule type" value="Genomic_DNA"/>
</dbReference>
<dbReference type="Gramene" id="ESQ46117">
    <property type="protein sequence ID" value="ESQ46117"/>
    <property type="gene ID" value="EUTSA_v10000096mg"/>
</dbReference>
<dbReference type="GO" id="GO:0046872">
    <property type="term" value="F:metal ion binding"/>
    <property type="evidence" value="ECO:0007669"/>
    <property type="project" value="UniProtKB-KW"/>
</dbReference>
<dbReference type="InterPro" id="IPR002219">
    <property type="entry name" value="PKC_DAG/PE"/>
</dbReference>
<dbReference type="AlphaFoldDB" id="V4LUF9"/>
<dbReference type="Proteomes" id="UP000030689">
    <property type="component" value="Unassembled WGS sequence"/>
</dbReference>
<evidence type="ECO:0000313" key="5">
    <source>
        <dbReference type="EMBL" id="ESQ46117.1"/>
    </source>
</evidence>
<keyword evidence="1" id="KW-0479">Metal-binding</keyword>
<dbReference type="InterPro" id="IPR046349">
    <property type="entry name" value="C1-like_sf"/>
</dbReference>
<dbReference type="PANTHER" id="PTHR46288">
    <property type="entry name" value="PHORBOL-ESTER/DAG-TYPE DOMAIN-CONTAINING PROTEIN"/>
    <property type="match status" value="1"/>
</dbReference>
<dbReference type="Pfam" id="PF03107">
    <property type="entry name" value="C1_2"/>
    <property type="match status" value="1"/>
</dbReference>
<evidence type="ECO:0000256" key="3">
    <source>
        <dbReference type="ARBA" id="ARBA00022833"/>
    </source>
</evidence>
<keyword evidence="6" id="KW-1185">Reference proteome</keyword>
<evidence type="ECO:0000259" key="4">
    <source>
        <dbReference type="PROSITE" id="PS50081"/>
    </source>
</evidence>
<gene>
    <name evidence="5" type="ORF">EUTSA_v10000096mg</name>
</gene>
<name>V4LUF9_EUTSA</name>
<feature type="domain" description="Phorbol-ester/DAG-type" evidence="4">
    <location>
        <begin position="515"/>
        <end position="568"/>
    </location>
</feature>
<keyword evidence="3" id="KW-0862">Zinc</keyword>
<organism evidence="5 6">
    <name type="scientific">Eutrema salsugineum</name>
    <name type="common">Saltwater cress</name>
    <name type="synonym">Sisymbrium salsugineum</name>
    <dbReference type="NCBI Taxonomy" id="72664"/>
    <lineage>
        <taxon>Eukaryota</taxon>
        <taxon>Viridiplantae</taxon>
        <taxon>Streptophyta</taxon>
        <taxon>Embryophyta</taxon>
        <taxon>Tracheophyta</taxon>
        <taxon>Spermatophyta</taxon>
        <taxon>Magnoliopsida</taxon>
        <taxon>eudicotyledons</taxon>
        <taxon>Gunneridae</taxon>
        <taxon>Pentapetalae</taxon>
        <taxon>rosids</taxon>
        <taxon>malvids</taxon>
        <taxon>Brassicales</taxon>
        <taxon>Brassicaceae</taxon>
        <taxon>Eutremeae</taxon>
        <taxon>Eutrema</taxon>
    </lineage>
</organism>
<dbReference type="InterPro" id="IPR004146">
    <property type="entry name" value="DC1"/>
</dbReference>
<dbReference type="SUPFAM" id="SSF57889">
    <property type="entry name" value="Cysteine-rich domain"/>
    <property type="match status" value="5"/>
</dbReference>
<dbReference type="KEGG" id="eus:EUTSA_v10000096mg"/>
<accession>V4LUF9</accession>
<proteinExistence type="predicted"/>
<keyword evidence="2" id="KW-0677">Repeat</keyword>
<dbReference type="PANTHER" id="PTHR46288:SF86">
    <property type="entry name" value="PHORBOL-ESTER_DAG-TYPE DOMAIN-CONTAINING PROTEIN"/>
    <property type="match status" value="1"/>
</dbReference>
<dbReference type="InterPro" id="IPR013083">
    <property type="entry name" value="Znf_RING/FYVE/PHD"/>
</dbReference>
<sequence>MAELKHGAHECVLTSPEIVADGICNMCYKDEPVEFACNTCNFDLCKPCSMIPQMVSHGFHPQHPLEFCMGKNDEKTRCMLCSGCGNLFSGSFYFKCKECEIYLDLDCGIQNIITGWEAEELLHYSHVHLLRRCKPGSDANGSCILCELPLSPSAICYGCVPCSSFVHQHCLDLPREIQHPMHPAHPLIRLDFTYNCGDVRTCDACRLDLDNAPPCQICMEGTDNSLDYYYHCVECGFLFHFDCLGIPESVVRKSYHIHPLFRKIFLAEDNSMEYCEVCETMVHAGHPAYCCKECDFLGHIECILREEVPSPLYFKDLYSDGEDVTRPGDQEDSETNKLDNKLMVIDTDHTHVLILAPTRELIVECSICFEDILIGKSWECKACEFEAHDICLKLGKPSKYRFHLDHLLTLLPSATQFLGEIHRGKKFIATTEELSKCLQHRHSVVEVMVSRSYPIGCTICVERLSGKVMSCMTCHDIYHSRCIELGGQERLSHPLHSDHPLKQSSGCLSIRWSHRHTFYNYWVDDWQLARTCNVCSRLCGKSFYGCIDCNFNAHVECLRFPAIVKTNCTSTLSSNHFLLNSKDWKVVLYVEHIAIKGFTSAITARTCFI</sequence>
<reference evidence="5 6" key="1">
    <citation type="journal article" date="2013" name="Front. Plant Sci.">
        <title>The Reference Genome of the Halophytic Plant Eutrema salsugineum.</title>
        <authorList>
            <person name="Yang R."/>
            <person name="Jarvis D.E."/>
            <person name="Chen H."/>
            <person name="Beilstein M.A."/>
            <person name="Grimwood J."/>
            <person name="Jenkins J."/>
            <person name="Shu S."/>
            <person name="Prochnik S."/>
            <person name="Xin M."/>
            <person name="Ma C."/>
            <person name="Schmutz J."/>
            <person name="Wing R.A."/>
            <person name="Mitchell-Olds T."/>
            <person name="Schumaker K.S."/>
            <person name="Wang X."/>
        </authorList>
    </citation>
    <scope>NUCLEOTIDE SEQUENCE [LARGE SCALE GENOMIC DNA]</scope>
</reference>
<dbReference type="SMART" id="SM00109">
    <property type="entry name" value="C1"/>
    <property type="match status" value="2"/>
</dbReference>
<dbReference type="PROSITE" id="PS50081">
    <property type="entry name" value="ZF_DAG_PE_2"/>
    <property type="match status" value="1"/>
</dbReference>
<evidence type="ECO:0000313" key="6">
    <source>
        <dbReference type="Proteomes" id="UP000030689"/>
    </source>
</evidence>
<evidence type="ECO:0000256" key="1">
    <source>
        <dbReference type="ARBA" id="ARBA00022723"/>
    </source>
</evidence>
<protein>
    <recommendedName>
        <fullName evidence="4">Phorbol-ester/DAG-type domain-containing protein</fullName>
    </recommendedName>
</protein>
<dbReference type="Gene3D" id="3.30.40.10">
    <property type="entry name" value="Zinc/RING finger domain, C3HC4 (zinc finger)"/>
    <property type="match status" value="1"/>
</dbReference>